<reference evidence="9" key="2">
    <citation type="submission" date="2020-04" db="EMBL/GenBank/DDBJ databases">
        <authorList>
            <consortium name="NCBI Genome Project"/>
        </authorList>
    </citation>
    <scope>NUCLEOTIDE SEQUENCE</scope>
    <source>
        <strain evidence="9">CBS 304.34</strain>
    </source>
</reference>
<evidence type="ECO:0000313" key="8">
    <source>
        <dbReference type="Proteomes" id="UP000504636"/>
    </source>
</evidence>
<evidence type="ECO:0000256" key="4">
    <source>
        <dbReference type="ARBA" id="ARBA00023136"/>
    </source>
</evidence>
<dbReference type="InterPro" id="IPR050524">
    <property type="entry name" value="APC_YAT"/>
</dbReference>
<dbReference type="PANTHER" id="PTHR43341">
    <property type="entry name" value="AMINO ACID PERMEASE"/>
    <property type="match status" value="1"/>
</dbReference>
<sequence>MLPHIINAVIITSASSSANAFLKQAPLIFLKCTSRGIPIYGIAFTTMWSGLAYMSVSAGASEVFSWFLTLGTIAALFTWCSITIAYLRFRQALAKQGVDRNTLVFKSKFQPYIAWFALCYFAMIILFSGWEVFTKGNWSVQGFITYYLGIPVYFGFKAALDATIWPE</sequence>
<feature type="transmembrane region" description="Helical" evidence="5">
    <location>
        <begin position="37"/>
        <end position="58"/>
    </location>
</feature>
<feature type="domain" description="Amino acid permease/ SLC12A" evidence="6">
    <location>
        <begin position="2"/>
        <end position="155"/>
    </location>
</feature>
<evidence type="ECO:0000313" key="7">
    <source>
        <dbReference type="EMBL" id="KAF2809180.1"/>
    </source>
</evidence>
<dbReference type="OrthoDB" id="3900342at2759"/>
<dbReference type="PANTHER" id="PTHR43341:SF39">
    <property type="entry name" value="AMINO ACID TRANSPORTER (EUROFUNG)-RELATED"/>
    <property type="match status" value="1"/>
</dbReference>
<evidence type="ECO:0000313" key="9">
    <source>
        <dbReference type="RefSeq" id="XP_033576144.1"/>
    </source>
</evidence>
<evidence type="ECO:0000259" key="6">
    <source>
        <dbReference type="Pfam" id="PF00324"/>
    </source>
</evidence>
<dbReference type="GO" id="GO:0015171">
    <property type="term" value="F:amino acid transmembrane transporter activity"/>
    <property type="evidence" value="ECO:0007669"/>
    <property type="project" value="TreeGrafter"/>
</dbReference>
<reference evidence="7 9" key="1">
    <citation type="journal article" date="2020" name="Stud. Mycol.">
        <title>101 Dothideomycetes genomes: a test case for predicting lifestyles and emergence of pathogens.</title>
        <authorList>
            <person name="Haridas S."/>
            <person name="Albert R."/>
            <person name="Binder M."/>
            <person name="Bloem J."/>
            <person name="Labutti K."/>
            <person name="Salamov A."/>
            <person name="Andreopoulos B."/>
            <person name="Baker S."/>
            <person name="Barry K."/>
            <person name="Bills G."/>
            <person name="Bluhm B."/>
            <person name="Cannon C."/>
            <person name="Castanera R."/>
            <person name="Culley D."/>
            <person name="Daum C."/>
            <person name="Ezra D."/>
            <person name="Gonzalez J."/>
            <person name="Henrissat B."/>
            <person name="Kuo A."/>
            <person name="Liang C."/>
            <person name="Lipzen A."/>
            <person name="Lutzoni F."/>
            <person name="Magnuson J."/>
            <person name="Mondo S."/>
            <person name="Nolan M."/>
            <person name="Ohm R."/>
            <person name="Pangilinan J."/>
            <person name="Park H.-J."/>
            <person name="Ramirez L."/>
            <person name="Alfaro M."/>
            <person name="Sun H."/>
            <person name="Tritt A."/>
            <person name="Yoshinaga Y."/>
            <person name="Zwiers L.-H."/>
            <person name="Turgeon B."/>
            <person name="Goodwin S."/>
            <person name="Spatafora J."/>
            <person name="Crous P."/>
            <person name="Grigoriev I."/>
        </authorList>
    </citation>
    <scope>NUCLEOTIDE SEQUENCE</scope>
    <source>
        <strain evidence="7 9">CBS 304.34</strain>
    </source>
</reference>
<dbReference type="RefSeq" id="XP_033576144.1">
    <property type="nucleotide sequence ID" value="XM_033722945.1"/>
</dbReference>
<reference evidence="9" key="3">
    <citation type="submission" date="2025-04" db="UniProtKB">
        <authorList>
            <consortium name="RefSeq"/>
        </authorList>
    </citation>
    <scope>IDENTIFICATION</scope>
    <source>
        <strain evidence="9">CBS 304.34</strain>
    </source>
</reference>
<dbReference type="Pfam" id="PF00324">
    <property type="entry name" value="AA_permease"/>
    <property type="match status" value="1"/>
</dbReference>
<evidence type="ECO:0000256" key="1">
    <source>
        <dbReference type="ARBA" id="ARBA00004141"/>
    </source>
</evidence>
<feature type="transmembrane region" description="Helical" evidence="5">
    <location>
        <begin position="109"/>
        <end position="130"/>
    </location>
</feature>
<feature type="transmembrane region" description="Helical" evidence="5">
    <location>
        <begin position="64"/>
        <end position="89"/>
    </location>
</feature>
<dbReference type="EMBL" id="MU003702">
    <property type="protein sequence ID" value="KAF2809180.1"/>
    <property type="molecule type" value="Genomic_DNA"/>
</dbReference>
<dbReference type="GO" id="GO:0016020">
    <property type="term" value="C:membrane"/>
    <property type="evidence" value="ECO:0007669"/>
    <property type="project" value="UniProtKB-SubCell"/>
</dbReference>
<organism evidence="7">
    <name type="scientific">Mytilinidion resinicola</name>
    <dbReference type="NCBI Taxonomy" id="574789"/>
    <lineage>
        <taxon>Eukaryota</taxon>
        <taxon>Fungi</taxon>
        <taxon>Dikarya</taxon>
        <taxon>Ascomycota</taxon>
        <taxon>Pezizomycotina</taxon>
        <taxon>Dothideomycetes</taxon>
        <taxon>Pleosporomycetidae</taxon>
        <taxon>Mytilinidiales</taxon>
        <taxon>Mytilinidiaceae</taxon>
        <taxon>Mytilinidion</taxon>
    </lineage>
</organism>
<keyword evidence="4 5" id="KW-0472">Membrane</keyword>
<dbReference type="Proteomes" id="UP000504636">
    <property type="component" value="Unplaced"/>
</dbReference>
<name>A0A6A6YK68_9PEZI</name>
<accession>A0A6A6YK68</accession>
<comment type="subcellular location">
    <subcellularLocation>
        <location evidence="1">Membrane</location>
        <topology evidence="1">Multi-pass membrane protein</topology>
    </subcellularLocation>
</comment>
<protein>
    <recommendedName>
        <fullName evidence="6">Amino acid permease/ SLC12A domain-containing protein</fullName>
    </recommendedName>
</protein>
<gene>
    <name evidence="7 9" type="ORF">BDZ99DRAFT_488881</name>
</gene>
<dbReference type="Gene3D" id="1.20.1740.10">
    <property type="entry name" value="Amino acid/polyamine transporter I"/>
    <property type="match status" value="1"/>
</dbReference>
<keyword evidence="3 5" id="KW-1133">Transmembrane helix</keyword>
<dbReference type="GeneID" id="54463838"/>
<evidence type="ECO:0000256" key="2">
    <source>
        <dbReference type="ARBA" id="ARBA00022692"/>
    </source>
</evidence>
<dbReference type="InterPro" id="IPR004841">
    <property type="entry name" value="AA-permease/SLC12A_dom"/>
</dbReference>
<keyword evidence="2 5" id="KW-0812">Transmembrane</keyword>
<proteinExistence type="predicted"/>
<evidence type="ECO:0000256" key="3">
    <source>
        <dbReference type="ARBA" id="ARBA00022989"/>
    </source>
</evidence>
<keyword evidence="8" id="KW-1185">Reference proteome</keyword>
<feature type="transmembrane region" description="Helical" evidence="5">
    <location>
        <begin position="136"/>
        <end position="156"/>
    </location>
</feature>
<evidence type="ECO:0000256" key="5">
    <source>
        <dbReference type="SAM" id="Phobius"/>
    </source>
</evidence>
<dbReference type="AlphaFoldDB" id="A0A6A6YK68"/>